<sequence length="477" mass="50924">MRVIEVSMEQCRNERAGQTGEPRYPGRSGRWGGKLHFSLLSLAAAEWPGAERKGGRLKVEGGAGVVCEKAAASGNVRHVYYMFARKAPEIPDHLRLYISKTVAYRALECTEVKQPLASRTQLHIDQKNCAAVQRHVRTQFANQRMSTYYPTSAIPLYNEYDVEDIVEASVAKLRREEAEMIAKGTAAMQSYSAAAMQSCPAAAMQSCHAAAIKSCPAAAMQSCPAAAMQSCPAAAIKSCPAAAIKSCPAAAMQSCPAAAMQSCPAAAMQSCHAAAMQSCHAAAMQSCHAAAMQSCHAAAMQSCHAAAMQSCPAAAMQSCPAAAMKSCPAAAMQSYPATAMQSSAVVMEAAVAEHLPHPPSPQREPASIPGRVTGFSHVGFVPDDVVGWRVFSGISRFHRPFIPALLHTQLNLALRSIECAPDNNDFPALGHSASGLSWQPYLLPFPSHLYKFLPDKFFAALLEIMVTIKADNWLLPD</sequence>
<name>A0ABQ9HGA9_9NEOP</name>
<evidence type="ECO:0000313" key="2">
    <source>
        <dbReference type="Proteomes" id="UP001159363"/>
    </source>
</evidence>
<dbReference type="EMBL" id="JARBHB010000005">
    <property type="protein sequence ID" value="KAJ8883365.1"/>
    <property type="molecule type" value="Genomic_DNA"/>
</dbReference>
<dbReference type="PANTHER" id="PTHR35245">
    <property type="match status" value="1"/>
</dbReference>
<accession>A0ABQ9HGA9</accession>
<dbReference type="PANTHER" id="PTHR35245:SF2">
    <property type="entry name" value="DISINTEGRIN DOMAIN-CONTAINING PROTEIN"/>
    <property type="match status" value="1"/>
</dbReference>
<comment type="caution">
    <text evidence="1">The sequence shown here is derived from an EMBL/GenBank/DDBJ whole genome shotgun (WGS) entry which is preliminary data.</text>
</comment>
<protein>
    <submittedName>
        <fullName evidence="1">Uncharacterized protein</fullName>
    </submittedName>
</protein>
<dbReference type="Proteomes" id="UP001159363">
    <property type="component" value="Chromosome 4"/>
</dbReference>
<reference evidence="1 2" key="1">
    <citation type="submission" date="2023-02" db="EMBL/GenBank/DDBJ databases">
        <title>LHISI_Scaffold_Assembly.</title>
        <authorList>
            <person name="Stuart O.P."/>
            <person name="Cleave R."/>
            <person name="Magrath M.J.L."/>
            <person name="Mikheyev A.S."/>
        </authorList>
    </citation>
    <scope>NUCLEOTIDE SEQUENCE [LARGE SCALE GENOMIC DNA]</scope>
    <source>
        <strain evidence="1">Daus_M_001</strain>
        <tissue evidence="1">Leg muscle</tissue>
    </source>
</reference>
<evidence type="ECO:0000313" key="1">
    <source>
        <dbReference type="EMBL" id="KAJ8883365.1"/>
    </source>
</evidence>
<keyword evidence="2" id="KW-1185">Reference proteome</keyword>
<proteinExistence type="predicted"/>
<organism evidence="1 2">
    <name type="scientific">Dryococelus australis</name>
    <dbReference type="NCBI Taxonomy" id="614101"/>
    <lineage>
        <taxon>Eukaryota</taxon>
        <taxon>Metazoa</taxon>
        <taxon>Ecdysozoa</taxon>
        <taxon>Arthropoda</taxon>
        <taxon>Hexapoda</taxon>
        <taxon>Insecta</taxon>
        <taxon>Pterygota</taxon>
        <taxon>Neoptera</taxon>
        <taxon>Polyneoptera</taxon>
        <taxon>Phasmatodea</taxon>
        <taxon>Verophasmatodea</taxon>
        <taxon>Anareolatae</taxon>
        <taxon>Phasmatidae</taxon>
        <taxon>Eurycanthinae</taxon>
        <taxon>Dryococelus</taxon>
    </lineage>
</organism>
<gene>
    <name evidence="1" type="ORF">PR048_015208</name>
</gene>